<keyword evidence="1" id="KW-0812">Transmembrane</keyword>
<sequence>MSNYFVSWLRRQVRYFAATLISATLIIGFGMLAVTFWPAIAWSSTAIFAVLVAGLTFCLV</sequence>
<dbReference type="AlphaFoldDB" id="A0ABD6XNZ8"/>
<feature type="transmembrane region" description="Helical" evidence="1">
    <location>
        <begin position="40"/>
        <end position="59"/>
    </location>
</feature>
<dbReference type="EMBL" id="QGHE01000015">
    <property type="protein sequence ID" value="PWJ74554.1"/>
    <property type="molecule type" value="Genomic_DNA"/>
</dbReference>
<comment type="caution">
    <text evidence="2">The sequence shown here is derived from an EMBL/GenBank/DDBJ whole genome shotgun (WGS) entry which is preliminary data.</text>
</comment>
<proteinExistence type="predicted"/>
<keyword evidence="1" id="KW-1133">Transmembrane helix</keyword>
<accession>A0ABD6XNZ8</accession>
<evidence type="ECO:0000313" key="3">
    <source>
        <dbReference type="Proteomes" id="UP000245996"/>
    </source>
</evidence>
<name>A0ABD6XNZ8_ENTAG</name>
<organism evidence="2 3">
    <name type="scientific">Enterobacter agglomerans</name>
    <name type="common">Erwinia herbicola</name>
    <name type="synonym">Pantoea agglomerans</name>
    <dbReference type="NCBI Taxonomy" id="549"/>
    <lineage>
        <taxon>Bacteria</taxon>
        <taxon>Pseudomonadati</taxon>
        <taxon>Pseudomonadota</taxon>
        <taxon>Gammaproteobacteria</taxon>
        <taxon>Enterobacterales</taxon>
        <taxon>Erwiniaceae</taxon>
        <taxon>Pantoea</taxon>
        <taxon>Pantoea agglomerans group</taxon>
    </lineage>
</organism>
<evidence type="ECO:0000256" key="1">
    <source>
        <dbReference type="SAM" id="Phobius"/>
    </source>
</evidence>
<reference evidence="2 3" key="1">
    <citation type="submission" date="2018-05" db="EMBL/GenBank/DDBJ databases">
        <title>Genomic Encyclopedia of Type Strains, Phase IV (KMG-V): Genome sequencing to study the core and pangenomes of soil and plant-associated prokaryotes.</title>
        <authorList>
            <person name="Whitman W."/>
        </authorList>
    </citation>
    <scope>NUCLEOTIDE SEQUENCE [LARGE SCALE GENOMIC DNA]</scope>
    <source>
        <strain evidence="2 3">PNG 92-11</strain>
    </source>
</reference>
<protein>
    <submittedName>
        <fullName evidence="2">Uncharacterized protein</fullName>
    </submittedName>
</protein>
<evidence type="ECO:0000313" key="2">
    <source>
        <dbReference type="EMBL" id="PWJ74554.1"/>
    </source>
</evidence>
<dbReference type="KEGG" id="pagc:BEE12_22660"/>
<dbReference type="RefSeq" id="WP_069027056.1">
    <property type="nucleotide sequence ID" value="NZ_CP016891.1"/>
</dbReference>
<dbReference type="Proteomes" id="UP000245996">
    <property type="component" value="Unassembled WGS sequence"/>
</dbReference>
<feature type="transmembrane region" description="Helical" evidence="1">
    <location>
        <begin position="12"/>
        <end position="34"/>
    </location>
</feature>
<gene>
    <name evidence="2" type="ORF">C7430_11576</name>
</gene>
<keyword evidence="1" id="KW-0472">Membrane</keyword>